<name>A0A1M7TDP6_9ACTN</name>
<sequence>MSRPHRTLDGAPATARAALPETEAAAFDRLAHAVLARPGAALGATLRAVLPGPAGARWLRSAGLPPTTRAADLTAEQWRSLYRCCAEAGRAPVPGAPAGRSGRPTSAHGHASGAHAIPRWGQ</sequence>
<evidence type="ECO:0000313" key="3">
    <source>
        <dbReference type="Proteomes" id="UP000184428"/>
    </source>
</evidence>
<dbReference type="EMBL" id="FRDM01000006">
    <property type="protein sequence ID" value="SHN68823.1"/>
    <property type="molecule type" value="Genomic_DNA"/>
</dbReference>
<dbReference type="Proteomes" id="UP000184428">
    <property type="component" value="Unassembled WGS sequence"/>
</dbReference>
<evidence type="ECO:0000256" key="1">
    <source>
        <dbReference type="SAM" id="MobiDB-lite"/>
    </source>
</evidence>
<reference evidence="2 3" key="1">
    <citation type="submission" date="2016-12" db="EMBL/GenBank/DDBJ databases">
        <authorList>
            <person name="Song W.-J."/>
            <person name="Kurnit D.M."/>
        </authorList>
    </citation>
    <scope>NUCLEOTIDE SEQUENCE [LARGE SCALE GENOMIC DNA]</scope>
    <source>
        <strain evidence="2 3">DSM 43162</strain>
    </source>
</reference>
<organism evidence="2 3">
    <name type="scientific">Geodermatophilus obscurus</name>
    <dbReference type="NCBI Taxonomy" id="1861"/>
    <lineage>
        <taxon>Bacteria</taxon>
        <taxon>Bacillati</taxon>
        <taxon>Actinomycetota</taxon>
        <taxon>Actinomycetes</taxon>
        <taxon>Geodermatophilales</taxon>
        <taxon>Geodermatophilaceae</taxon>
        <taxon>Geodermatophilus</taxon>
    </lineage>
</organism>
<feature type="compositionally biased region" description="Low complexity" evidence="1">
    <location>
        <begin position="93"/>
        <end position="116"/>
    </location>
</feature>
<feature type="region of interest" description="Disordered" evidence="1">
    <location>
        <begin position="93"/>
        <end position="122"/>
    </location>
</feature>
<dbReference type="RefSeq" id="WP_072916076.1">
    <property type="nucleotide sequence ID" value="NZ_FRDM01000006.1"/>
</dbReference>
<protein>
    <submittedName>
        <fullName evidence="2">Uncharacterized protein</fullName>
    </submittedName>
</protein>
<dbReference type="AlphaFoldDB" id="A0A1M7TDP6"/>
<dbReference type="OrthoDB" id="5192807at2"/>
<proteinExistence type="predicted"/>
<accession>A0A1M7TDP6</accession>
<gene>
    <name evidence="2" type="ORF">SAMN05660350_01595</name>
</gene>
<evidence type="ECO:0000313" key="2">
    <source>
        <dbReference type="EMBL" id="SHN68823.1"/>
    </source>
</evidence>